<organism evidence="1 2">
    <name type="scientific">Cordyceps javanica</name>
    <dbReference type="NCBI Taxonomy" id="43265"/>
    <lineage>
        <taxon>Eukaryota</taxon>
        <taxon>Fungi</taxon>
        <taxon>Dikarya</taxon>
        <taxon>Ascomycota</taxon>
        <taxon>Pezizomycotina</taxon>
        <taxon>Sordariomycetes</taxon>
        <taxon>Hypocreomycetidae</taxon>
        <taxon>Hypocreales</taxon>
        <taxon>Cordycipitaceae</taxon>
        <taxon>Cordyceps</taxon>
    </lineage>
</organism>
<proteinExistence type="predicted"/>
<name>A0A545V4G1_9HYPO</name>
<reference evidence="1 2" key="1">
    <citation type="journal article" date="2019" name="Appl. Microbiol. Biotechnol.">
        <title>Genome sequence of Isaria javanica and comparative genome analysis insights into family S53 peptidase evolution in fungal entomopathogens.</title>
        <authorList>
            <person name="Lin R."/>
            <person name="Zhang X."/>
            <person name="Xin B."/>
            <person name="Zou M."/>
            <person name="Gao Y."/>
            <person name="Qin F."/>
            <person name="Hu Q."/>
            <person name="Xie B."/>
            <person name="Cheng X."/>
        </authorList>
    </citation>
    <scope>NUCLEOTIDE SEQUENCE [LARGE SCALE GENOMIC DNA]</scope>
    <source>
        <strain evidence="1 2">IJ1G</strain>
    </source>
</reference>
<accession>A0A545V4G1</accession>
<gene>
    <name evidence="1" type="ORF">IF1G_05174</name>
</gene>
<evidence type="ECO:0000313" key="1">
    <source>
        <dbReference type="EMBL" id="TQV96591.1"/>
    </source>
</evidence>
<comment type="caution">
    <text evidence="1">The sequence shown here is derived from an EMBL/GenBank/DDBJ whole genome shotgun (WGS) entry which is preliminary data.</text>
</comment>
<dbReference type="Proteomes" id="UP000315783">
    <property type="component" value="Unassembled WGS sequence"/>
</dbReference>
<sequence length="141" mass="15771">MATMQVLEPPKKKKKILVLSFENPLNSSGFGAAYILAFLLTVHSPLIVARSSWQPATTPDHHAAINGWPPGLLNKNETLDCLLERSSPVVSKPRYHCSRPVEKLARWLGKITPALGCELNSGHLCWTRYRVKLETEPCEEK</sequence>
<protein>
    <submittedName>
        <fullName evidence="1">Uncharacterized protein</fullName>
    </submittedName>
</protein>
<evidence type="ECO:0000313" key="2">
    <source>
        <dbReference type="Proteomes" id="UP000315783"/>
    </source>
</evidence>
<dbReference type="AlphaFoldDB" id="A0A545V4G1"/>
<keyword evidence="2" id="KW-1185">Reference proteome</keyword>
<dbReference type="EMBL" id="SPUK01000006">
    <property type="protein sequence ID" value="TQV96591.1"/>
    <property type="molecule type" value="Genomic_DNA"/>
</dbReference>